<dbReference type="SUPFAM" id="SSF54534">
    <property type="entry name" value="FKBP-like"/>
    <property type="match status" value="1"/>
</dbReference>
<dbReference type="InterPro" id="IPR029462">
    <property type="entry name" value="Rnk_N"/>
</dbReference>
<keyword evidence="3" id="KW-0808">Transferase</keyword>
<proteinExistence type="predicted"/>
<dbReference type="GO" id="GO:0032784">
    <property type="term" value="P:regulation of DNA-templated transcription elongation"/>
    <property type="evidence" value="ECO:0007669"/>
    <property type="project" value="InterPro"/>
</dbReference>
<evidence type="ECO:0000313" key="4">
    <source>
        <dbReference type="Proteomes" id="UP000243426"/>
    </source>
</evidence>
<dbReference type="Pfam" id="PF14760">
    <property type="entry name" value="Rnk_N"/>
    <property type="match status" value="1"/>
</dbReference>
<dbReference type="InterPro" id="IPR001437">
    <property type="entry name" value="Tscrpt_elong_fac_GreA/B_C"/>
</dbReference>
<dbReference type="NCBIfam" id="NF004396">
    <property type="entry name" value="PRK05753.1"/>
    <property type="match status" value="1"/>
</dbReference>
<dbReference type="Gene3D" id="1.10.286.20">
    <property type="match status" value="1"/>
</dbReference>
<evidence type="ECO:0000259" key="2">
    <source>
        <dbReference type="Pfam" id="PF14760"/>
    </source>
</evidence>
<feature type="domain" description="Regulator of nucleoside diphosphate kinase N-terminal" evidence="2">
    <location>
        <begin position="9"/>
        <end position="48"/>
    </location>
</feature>
<dbReference type="Gene3D" id="3.10.50.30">
    <property type="entry name" value="Transcription elongation factor, GreA/GreB, C-terminal domain"/>
    <property type="match status" value="1"/>
</dbReference>
<evidence type="ECO:0000313" key="3">
    <source>
        <dbReference type="EMBL" id="SDS36238.1"/>
    </source>
</evidence>
<sequence>MLFAMSKSPSIVLTRLDVQRLDEVLNTLDAPVDLLEALENEMLRAKVVSHTRVAPDVVTMNSTVRFADETSGREMVLTLVYPDKAGPEGTISVLAPVGIALLGLKKNQSIDWVGPNGRPLKLKIIDIEYQPEASGDFHL</sequence>
<dbReference type="Proteomes" id="UP000243426">
    <property type="component" value="Chromosome I"/>
</dbReference>
<name>A0A1H1RKL6_9GAMM</name>
<dbReference type="AlphaFoldDB" id="A0A1H1RKL6"/>
<dbReference type="GO" id="GO:0016301">
    <property type="term" value="F:kinase activity"/>
    <property type="evidence" value="ECO:0007669"/>
    <property type="project" value="UniProtKB-KW"/>
</dbReference>
<dbReference type="InterPro" id="IPR023459">
    <property type="entry name" value="Tscrpt_elong_fac_GreA/B_fam"/>
</dbReference>
<dbReference type="GO" id="GO:0003677">
    <property type="term" value="F:DNA binding"/>
    <property type="evidence" value="ECO:0007669"/>
    <property type="project" value="InterPro"/>
</dbReference>
<dbReference type="InterPro" id="IPR036953">
    <property type="entry name" value="GreA/GreB_C_sf"/>
</dbReference>
<accession>A0A1H1RKL6</accession>
<keyword evidence="3" id="KW-0418">Kinase</keyword>
<dbReference type="Pfam" id="PF01272">
    <property type="entry name" value="GreA_GreB"/>
    <property type="match status" value="1"/>
</dbReference>
<gene>
    <name evidence="3" type="ORF">SAMN05216198_1779</name>
</gene>
<dbReference type="EMBL" id="LT629748">
    <property type="protein sequence ID" value="SDS36238.1"/>
    <property type="molecule type" value="Genomic_DNA"/>
</dbReference>
<dbReference type="GO" id="GO:0006354">
    <property type="term" value="P:DNA-templated transcription elongation"/>
    <property type="evidence" value="ECO:0007669"/>
    <property type="project" value="TreeGrafter"/>
</dbReference>
<dbReference type="GO" id="GO:0070063">
    <property type="term" value="F:RNA polymerase binding"/>
    <property type="evidence" value="ECO:0007669"/>
    <property type="project" value="InterPro"/>
</dbReference>
<keyword evidence="4" id="KW-1185">Reference proteome</keyword>
<feature type="domain" description="Transcription elongation factor GreA/GreB C-terminal" evidence="1">
    <location>
        <begin position="55"/>
        <end position="129"/>
    </location>
</feature>
<evidence type="ECO:0000259" key="1">
    <source>
        <dbReference type="Pfam" id="PF01272"/>
    </source>
</evidence>
<dbReference type="PANTHER" id="PTHR30437">
    <property type="entry name" value="TRANSCRIPTION ELONGATION FACTOR GREA"/>
    <property type="match status" value="1"/>
</dbReference>
<protein>
    <submittedName>
        <fullName evidence="3">Regulator of nucleoside diphosphate kinase</fullName>
    </submittedName>
</protein>
<organism evidence="3 4">
    <name type="scientific">Halopseudomonas litoralis</name>
    <dbReference type="NCBI Taxonomy" id="797277"/>
    <lineage>
        <taxon>Bacteria</taxon>
        <taxon>Pseudomonadati</taxon>
        <taxon>Pseudomonadota</taxon>
        <taxon>Gammaproteobacteria</taxon>
        <taxon>Pseudomonadales</taxon>
        <taxon>Pseudomonadaceae</taxon>
        <taxon>Halopseudomonas</taxon>
    </lineage>
</organism>
<dbReference type="PANTHER" id="PTHR30437:SF5">
    <property type="entry name" value="REGULATOR OF NUCLEOSIDE DIPHOSPHATE KINASE"/>
    <property type="match status" value="1"/>
</dbReference>
<dbReference type="STRING" id="797277.SAMN05216198_1779"/>
<reference evidence="4" key="1">
    <citation type="submission" date="2016-10" db="EMBL/GenBank/DDBJ databases">
        <authorList>
            <person name="Varghese N."/>
            <person name="Submissions S."/>
        </authorList>
    </citation>
    <scope>NUCLEOTIDE SEQUENCE [LARGE SCALE GENOMIC DNA]</scope>
    <source>
        <strain evidence="4">2SM5</strain>
    </source>
</reference>